<reference evidence="1" key="1">
    <citation type="journal article" date="2015" name="Nature">
        <title>Complex archaea that bridge the gap between prokaryotes and eukaryotes.</title>
        <authorList>
            <person name="Spang A."/>
            <person name="Saw J.H."/>
            <person name="Jorgensen S.L."/>
            <person name="Zaremba-Niedzwiedzka K."/>
            <person name="Martijn J."/>
            <person name="Lind A.E."/>
            <person name="van Eijk R."/>
            <person name="Schleper C."/>
            <person name="Guy L."/>
            <person name="Ettema T.J."/>
        </authorList>
    </citation>
    <scope>NUCLEOTIDE SEQUENCE</scope>
</reference>
<accession>A0A0F9N9D0</accession>
<comment type="caution">
    <text evidence="1">The sequence shown here is derived from an EMBL/GenBank/DDBJ whole genome shotgun (WGS) entry which is preliminary data.</text>
</comment>
<name>A0A0F9N9D0_9ZZZZ</name>
<gene>
    <name evidence="1" type="ORF">LCGC14_0978770</name>
</gene>
<organism evidence="1">
    <name type="scientific">marine sediment metagenome</name>
    <dbReference type="NCBI Taxonomy" id="412755"/>
    <lineage>
        <taxon>unclassified sequences</taxon>
        <taxon>metagenomes</taxon>
        <taxon>ecological metagenomes</taxon>
    </lineage>
</organism>
<evidence type="ECO:0000313" key="1">
    <source>
        <dbReference type="EMBL" id="KKN16140.1"/>
    </source>
</evidence>
<dbReference type="AlphaFoldDB" id="A0A0F9N9D0"/>
<dbReference type="EMBL" id="LAZR01003643">
    <property type="protein sequence ID" value="KKN16140.1"/>
    <property type="molecule type" value="Genomic_DNA"/>
</dbReference>
<protein>
    <submittedName>
        <fullName evidence="1">Uncharacterized protein</fullName>
    </submittedName>
</protein>
<proteinExistence type="predicted"/>
<sequence>MDAIESFIKNAIDKGQPKEIIEEVVEEWYKPKSSKKILNNNLSTQNLGIKFFALGYSSAKIRDCDELQKIMKQKKVKGWKM</sequence>